<reference evidence="4" key="2">
    <citation type="submission" date="2025-04" db="UniProtKB">
        <authorList>
            <consortium name="RefSeq"/>
        </authorList>
    </citation>
    <scope>IDENTIFICATION</scope>
    <source>
        <strain evidence="4">Ishihara</strain>
        <tissue evidence="4">Whole body</tissue>
    </source>
</reference>
<dbReference type="InterPro" id="IPR010562">
    <property type="entry name" value="Haemolymph_juvenile_hormone-bd"/>
</dbReference>
<evidence type="ECO:0000313" key="3">
    <source>
        <dbReference type="Proteomes" id="UP000301870"/>
    </source>
</evidence>
<dbReference type="OrthoDB" id="6852572at2759"/>
<sequence length="249" mass="27879">MSTEAKSVLAMLPILLLLFCAVVSVLSNPAINLFQCKTDDDVCTTKAVNLAYPLILEANPEIGAESIDPLFQQEIEGNLSILKFKLFNTTVTGFKSCSAENAKYNDEQQTLRADILCGAFTLSGTYDINGQLIVLPVQGNGDYVLTTKKYRLTVDLELKTVTGKDGKTYRVVKNFKVEADPLEPVNYDFRNLFNGQKDLADTVLKFANENWREVAHEVQIPVFMANMKKMIKNANKYMKTVPIEEYTPQ</sequence>
<dbReference type="Pfam" id="PF06585">
    <property type="entry name" value="JHBP"/>
    <property type="match status" value="1"/>
</dbReference>
<dbReference type="PANTHER" id="PTHR11008:SF32">
    <property type="entry name" value="CIRCADIAN CLOCK-CONTROLLED PROTEIN DAYWAKE-RELATED"/>
    <property type="match status" value="1"/>
</dbReference>
<organism evidence="2">
    <name type="scientific">Spodoptera litura</name>
    <name type="common">Asian cotton leafworm</name>
    <dbReference type="NCBI Taxonomy" id="69820"/>
    <lineage>
        <taxon>Eukaryota</taxon>
        <taxon>Metazoa</taxon>
        <taxon>Ecdysozoa</taxon>
        <taxon>Arthropoda</taxon>
        <taxon>Hexapoda</taxon>
        <taxon>Insecta</taxon>
        <taxon>Pterygota</taxon>
        <taxon>Neoptera</taxon>
        <taxon>Endopterygota</taxon>
        <taxon>Lepidoptera</taxon>
        <taxon>Glossata</taxon>
        <taxon>Ditrysia</taxon>
        <taxon>Noctuoidea</taxon>
        <taxon>Noctuidae</taxon>
        <taxon>Amphipyrinae</taxon>
        <taxon>Spodoptera</taxon>
    </lineage>
</organism>
<feature type="signal peptide" evidence="1">
    <location>
        <begin position="1"/>
        <end position="27"/>
    </location>
</feature>
<feature type="chain" id="PRO_5044593383" evidence="1">
    <location>
        <begin position="28"/>
        <end position="249"/>
    </location>
</feature>
<evidence type="ECO:0000313" key="4">
    <source>
        <dbReference type="RefSeq" id="XP_022828306.1"/>
    </source>
</evidence>
<dbReference type="PANTHER" id="PTHR11008">
    <property type="entry name" value="PROTEIN TAKEOUT-LIKE PROTEIN"/>
    <property type="match status" value="1"/>
</dbReference>
<keyword evidence="1" id="KW-0732">Signal</keyword>
<dbReference type="GO" id="GO:0005615">
    <property type="term" value="C:extracellular space"/>
    <property type="evidence" value="ECO:0007669"/>
    <property type="project" value="TreeGrafter"/>
</dbReference>
<gene>
    <name evidence="2" type="primary">TO16</name>
    <name evidence="4" type="synonym">LOC111357734</name>
</gene>
<evidence type="ECO:0000313" key="2">
    <source>
        <dbReference type="EMBL" id="ATU07292.1"/>
    </source>
</evidence>
<dbReference type="EMBL" id="MF196310">
    <property type="protein sequence ID" value="ATU07292.1"/>
    <property type="molecule type" value="mRNA"/>
</dbReference>
<dbReference type="Gene3D" id="3.15.10.30">
    <property type="entry name" value="Haemolymph juvenile hormone binding protein"/>
    <property type="match status" value="1"/>
</dbReference>
<evidence type="ECO:0000256" key="1">
    <source>
        <dbReference type="SAM" id="SignalP"/>
    </source>
</evidence>
<accession>A0A3G1KLC0</accession>
<dbReference type="SMART" id="SM00700">
    <property type="entry name" value="JHBP"/>
    <property type="match status" value="1"/>
</dbReference>
<protein>
    <submittedName>
        <fullName evidence="4">Circadian clock-controlled protein-like</fullName>
    </submittedName>
    <submittedName>
        <fullName evidence="2">Takeout</fullName>
    </submittedName>
</protein>
<dbReference type="InterPro" id="IPR038606">
    <property type="entry name" value="To_sf"/>
</dbReference>
<dbReference type="KEGG" id="sliu:111357734"/>
<dbReference type="AlphaFoldDB" id="A0A3G1KLC0"/>
<reference evidence="2" key="1">
    <citation type="journal article" date="2017" name="J. Insect Sci.">
        <title>Characterization of Spodoptera litura (Lepidoptera: Noctuidae) Takeout Genes and Their Differential Responses to Insecticides and Sex Pheromone.</title>
        <authorList>
            <person name="Lin X."/>
            <person name="Zhang L."/>
            <person name="Jiang Y."/>
        </authorList>
    </citation>
    <scope>NUCLEOTIDE SEQUENCE</scope>
</reference>
<name>A0A3G1KLC0_SPOLT</name>
<dbReference type="Proteomes" id="UP000301870">
    <property type="component" value="Chromosome 25"/>
</dbReference>
<proteinExistence type="evidence at transcript level"/>
<keyword evidence="3" id="KW-1185">Reference proteome</keyword>
<dbReference type="RefSeq" id="XP_022828306.1">
    <property type="nucleotide sequence ID" value="XM_022972538.1"/>
</dbReference>